<gene>
    <name evidence="9" type="ORF">PGLA1383_LOCUS29406</name>
</gene>
<evidence type="ECO:0000256" key="3">
    <source>
        <dbReference type="ARBA" id="ARBA00011977"/>
    </source>
</evidence>
<dbReference type="InterPro" id="IPR002885">
    <property type="entry name" value="PPR_rpt"/>
</dbReference>
<protein>
    <recommendedName>
        <fullName evidence="3">tRNA (guanine(46)-N(7))-methyltransferase</fullName>
        <ecNumber evidence="3">2.1.1.33</ecNumber>
    </recommendedName>
</protein>
<keyword evidence="10" id="KW-1185">Reference proteome</keyword>
<proteinExistence type="inferred from homology"/>
<keyword evidence="5" id="KW-0808">Transferase</keyword>
<evidence type="ECO:0000313" key="10">
    <source>
        <dbReference type="Proteomes" id="UP000654075"/>
    </source>
</evidence>
<evidence type="ECO:0000256" key="7">
    <source>
        <dbReference type="ARBA" id="ARBA00022694"/>
    </source>
</evidence>
<keyword evidence="6" id="KW-0949">S-adenosyl-L-methionine</keyword>
<name>A0A813FI59_POLGL</name>
<feature type="region of interest" description="Disordered" evidence="8">
    <location>
        <begin position="572"/>
        <end position="609"/>
    </location>
</feature>
<dbReference type="OrthoDB" id="433555at2759"/>
<dbReference type="PANTHER" id="PTHR46128">
    <property type="entry name" value="MITOCHONDRIAL GROUP I INTRON SPLICING FACTOR CCM1"/>
    <property type="match status" value="1"/>
</dbReference>
<dbReference type="InterPro" id="IPR003358">
    <property type="entry name" value="tRNA_(Gua-N-7)_MeTrfase_Trmb"/>
</dbReference>
<sequence>MGGKDKAARSDGKDAMKAWVDAKKSRKADDGSGKAVERKGKPGEGGKGGKEGGREKDAEGSGGGMGMSLLENGQKHGVSGDLMRKLLATKQRLLAGNAEAARAGAAKAEPGAWAAAQAHKASEAMGKGFDNAGKGKGKGKNGKDGKDGKGKGSKGKDGKGKDGKAKGRDGKGKDGKGKDSKGKGHWFETVDREQLVALNRKIASHAQVKDLAACRKVLEELEGKGWANGHTYAAAVNALCRCGDWRGAEAALERATTAGLFRRGAGAASGVITRTSMLRGYVDCARDLGRARSLLERMEADKVVAARPNVRTANTYLRGCLVLGEVGDAEDLLQRMETHWAADDDWRDFHGGAPDATSYETVVALLCQALRFEDARKLAKKALEKLGPSPGCAAMYVAIARAACVRCDHSAAAGAAKRARELLEHEGSKSEGGWSVAGSGGKRGTVKISPAEWKKEGDADDGARNRSNEVFQNHRRSELLAEIRDIESAVGAAASDSTGGGSSSSQTKRKRPSTAIDLGALWSRTLSFADHREQKTKQESMPAAMCRRLCEKFGMTPSSSEAKAVNEHFRNALRGGSNSGSSEQTPSLQPPKKKRKKGSPAVKTDTAAGDGAVSIDGRLDLAALFSRLPGKTKPTLEELDSAGKASAVGRLRPVRLELCSGGGEWLCAQALRDPQAAWVACELRFDRVARCFQRLALRGLAAAEGNAGIIVGDARDALERRIAPGCCSRLFINHPEPPHQTDLEKAASAGEAADSKSGTEATHLLTVSFLRDACGSVLKPGGILTVCTDNLDYGKWLMEAFASTELAKLFEDALHGSKTDQAGKAARKGSVCLRSEPPPQELCGACYTGEDGASYFQRLKSSEKGSRGQYEGRYFLCLRRRPSDQ</sequence>
<keyword evidence="7" id="KW-0819">tRNA processing</keyword>
<comment type="caution">
    <text evidence="9">The sequence shown here is derived from an EMBL/GenBank/DDBJ whole genome shotgun (WGS) entry which is preliminary data.</text>
</comment>
<feature type="region of interest" description="Disordered" evidence="8">
    <location>
        <begin position="424"/>
        <end position="471"/>
    </location>
</feature>
<dbReference type="EMBL" id="CAJNNV010025032">
    <property type="protein sequence ID" value="CAE8611604.1"/>
    <property type="molecule type" value="Genomic_DNA"/>
</dbReference>
<evidence type="ECO:0000313" key="9">
    <source>
        <dbReference type="EMBL" id="CAE8611604.1"/>
    </source>
</evidence>
<dbReference type="GO" id="GO:0008176">
    <property type="term" value="F:tRNA (guanine(46)-N7)-methyltransferase activity"/>
    <property type="evidence" value="ECO:0007669"/>
    <property type="project" value="UniProtKB-EC"/>
</dbReference>
<dbReference type="Gene3D" id="3.40.50.150">
    <property type="entry name" value="Vaccinia Virus protein VP39"/>
    <property type="match status" value="1"/>
</dbReference>
<feature type="region of interest" description="Disordered" evidence="8">
    <location>
        <begin position="125"/>
        <end position="186"/>
    </location>
</feature>
<evidence type="ECO:0000256" key="1">
    <source>
        <dbReference type="ARBA" id="ARBA00000142"/>
    </source>
</evidence>
<evidence type="ECO:0000256" key="4">
    <source>
        <dbReference type="ARBA" id="ARBA00022603"/>
    </source>
</evidence>
<evidence type="ECO:0000256" key="2">
    <source>
        <dbReference type="ARBA" id="ARBA00007626"/>
    </source>
</evidence>
<evidence type="ECO:0000256" key="5">
    <source>
        <dbReference type="ARBA" id="ARBA00022679"/>
    </source>
</evidence>
<dbReference type="AlphaFoldDB" id="A0A813FI59"/>
<dbReference type="Gene3D" id="1.25.40.10">
    <property type="entry name" value="Tetratricopeptide repeat domain"/>
    <property type="match status" value="1"/>
</dbReference>
<dbReference type="Pfam" id="PF02390">
    <property type="entry name" value="Methyltransf_4"/>
    <property type="match status" value="1"/>
</dbReference>
<dbReference type="InterPro" id="IPR011990">
    <property type="entry name" value="TPR-like_helical_dom_sf"/>
</dbReference>
<evidence type="ECO:0000256" key="8">
    <source>
        <dbReference type="SAM" id="MobiDB-lite"/>
    </source>
</evidence>
<dbReference type="SUPFAM" id="SSF53335">
    <property type="entry name" value="S-adenosyl-L-methionine-dependent methyltransferases"/>
    <property type="match status" value="1"/>
</dbReference>
<organism evidence="9 10">
    <name type="scientific">Polarella glacialis</name>
    <name type="common">Dinoflagellate</name>
    <dbReference type="NCBI Taxonomy" id="89957"/>
    <lineage>
        <taxon>Eukaryota</taxon>
        <taxon>Sar</taxon>
        <taxon>Alveolata</taxon>
        <taxon>Dinophyceae</taxon>
        <taxon>Suessiales</taxon>
        <taxon>Suessiaceae</taxon>
        <taxon>Polarella</taxon>
    </lineage>
</organism>
<comment type="catalytic activity">
    <reaction evidence="1">
        <text>guanosine(46) in tRNA + S-adenosyl-L-methionine = N(7)-methylguanosine(46) in tRNA + S-adenosyl-L-homocysteine</text>
        <dbReference type="Rhea" id="RHEA:42708"/>
        <dbReference type="Rhea" id="RHEA-COMP:10188"/>
        <dbReference type="Rhea" id="RHEA-COMP:10189"/>
        <dbReference type="ChEBI" id="CHEBI:57856"/>
        <dbReference type="ChEBI" id="CHEBI:59789"/>
        <dbReference type="ChEBI" id="CHEBI:74269"/>
        <dbReference type="ChEBI" id="CHEBI:74480"/>
        <dbReference type="EC" id="2.1.1.33"/>
    </reaction>
</comment>
<keyword evidence="4" id="KW-0489">Methyltransferase</keyword>
<comment type="similarity">
    <text evidence="2">Belongs to the PPR family. P subfamily.</text>
</comment>
<dbReference type="Pfam" id="PF01535">
    <property type="entry name" value="PPR"/>
    <property type="match status" value="1"/>
</dbReference>
<dbReference type="InterPro" id="IPR050872">
    <property type="entry name" value="PPR_P_subfamily"/>
</dbReference>
<accession>A0A813FI59</accession>
<feature type="compositionally biased region" description="Basic and acidic residues" evidence="8">
    <location>
        <begin position="141"/>
        <end position="186"/>
    </location>
</feature>
<feature type="compositionally biased region" description="Basic and acidic residues" evidence="8">
    <location>
        <begin position="452"/>
        <end position="467"/>
    </location>
</feature>
<dbReference type="PROSITE" id="PS51625">
    <property type="entry name" value="SAM_MT_TRMB"/>
    <property type="match status" value="1"/>
</dbReference>
<feature type="region of interest" description="Disordered" evidence="8">
    <location>
        <begin position="1"/>
        <end position="77"/>
    </location>
</feature>
<reference evidence="9" key="1">
    <citation type="submission" date="2021-02" db="EMBL/GenBank/DDBJ databases">
        <authorList>
            <person name="Dougan E. K."/>
            <person name="Rhodes N."/>
            <person name="Thang M."/>
            <person name="Chan C."/>
        </authorList>
    </citation>
    <scope>NUCLEOTIDE SEQUENCE</scope>
</reference>
<evidence type="ECO:0000256" key="6">
    <source>
        <dbReference type="ARBA" id="ARBA00022691"/>
    </source>
</evidence>
<feature type="compositionally biased region" description="Basic and acidic residues" evidence="8">
    <location>
        <begin position="1"/>
        <end position="59"/>
    </location>
</feature>
<dbReference type="Proteomes" id="UP000654075">
    <property type="component" value="Unassembled WGS sequence"/>
</dbReference>
<dbReference type="PANTHER" id="PTHR46128:SF211">
    <property type="entry name" value="PENTACOTRIPEPTIDE-REPEAT REGION OF PRORP DOMAIN-CONTAINING PROTEIN"/>
    <property type="match status" value="1"/>
</dbReference>
<dbReference type="OMA" id="NDNTICA"/>
<feature type="region of interest" description="Disordered" evidence="8">
    <location>
        <begin position="490"/>
        <end position="516"/>
    </location>
</feature>
<dbReference type="InterPro" id="IPR029063">
    <property type="entry name" value="SAM-dependent_MTases_sf"/>
</dbReference>
<dbReference type="EC" id="2.1.1.33" evidence="3"/>